<protein>
    <recommendedName>
        <fullName evidence="2">Cyclic nucleotide-binding domain-containing protein</fullName>
    </recommendedName>
</protein>
<gene>
    <name evidence="3" type="ORF">HK103_001492</name>
</gene>
<comment type="caution">
    <text evidence="3">The sequence shown here is derived from an EMBL/GenBank/DDBJ whole genome shotgun (WGS) entry which is preliminary data.</text>
</comment>
<feature type="domain" description="Cyclic nucleotide-binding" evidence="2">
    <location>
        <begin position="248"/>
        <end position="373"/>
    </location>
</feature>
<accession>A0AAD5Y5I0</accession>
<evidence type="ECO:0000313" key="4">
    <source>
        <dbReference type="Proteomes" id="UP001210925"/>
    </source>
</evidence>
<organism evidence="3 4">
    <name type="scientific">Boothiomyces macroporosus</name>
    <dbReference type="NCBI Taxonomy" id="261099"/>
    <lineage>
        <taxon>Eukaryota</taxon>
        <taxon>Fungi</taxon>
        <taxon>Fungi incertae sedis</taxon>
        <taxon>Chytridiomycota</taxon>
        <taxon>Chytridiomycota incertae sedis</taxon>
        <taxon>Chytridiomycetes</taxon>
        <taxon>Rhizophydiales</taxon>
        <taxon>Terramycetaceae</taxon>
        <taxon>Boothiomyces</taxon>
    </lineage>
</organism>
<dbReference type="SMART" id="SM00100">
    <property type="entry name" value="cNMP"/>
    <property type="match status" value="2"/>
</dbReference>
<feature type="region of interest" description="Disordered" evidence="1">
    <location>
        <begin position="75"/>
        <end position="97"/>
    </location>
</feature>
<name>A0AAD5Y5I0_9FUNG</name>
<dbReference type="CDD" id="cd00038">
    <property type="entry name" value="CAP_ED"/>
    <property type="match status" value="2"/>
</dbReference>
<sequence>MKKINLELLDSALKMDFKENRLELAKDRHDRRQSQVEELERQRIIAEHRRSILPPVNIPTIELEYEQSEKLSSIPETIDSTDQKSLPEVPNNIKKPSIKPKDPFEYIEYLASSYLHQDNPTTKKDILEGHKRQHKTVALSPAKPANTLALTSSAIVLASVYHPQKLNSKSLSHKADYHSSDSVLAHLSYALNHKHPSEAHRHIEEFENRQRQTRKLSTVDEIIAILSKPQRSAKELQMVDDYLRTQPAFLGKPDYLLVQLWKLMNIEKFESGSVIFRQGDVGLRWYVILTGSVNVYLNKGIGADGKALANYIATMRAGEKFGDRALFNDLPRSTTIIAAQDTVLLSLEKNHFKKLMGMAHAIFQKNLVITLQKFRFLNKLDFSSLKLIADRFVLRHIPKGTVIIQQGTVADIVFFVISGKCAVYRNIRVGKLEKQLLMGYFNQSSTFNEEVVSKSYGSKYSSPFTVIASENCEIGSIVTAGEWMELPLNIIPTKFATMTEEEIRYKYNVLQQCRMFRKYQKRYVEQTVRKSKKNTFK</sequence>
<dbReference type="Gene3D" id="2.60.120.10">
    <property type="entry name" value="Jelly Rolls"/>
    <property type="match status" value="2"/>
</dbReference>
<dbReference type="Proteomes" id="UP001210925">
    <property type="component" value="Unassembled WGS sequence"/>
</dbReference>
<reference evidence="3" key="1">
    <citation type="submission" date="2020-05" db="EMBL/GenBank/DDBJ databases">
        <title>Phylogenomic resolution of chytrid fungi.</title>
        <authorList>
            <person name="Stajich J.E."/>
            <person name="Amses K."/>
            <person name="Simmons R."/>
            <person name="Seto K."/>
            <person name="Myers J."/>
            <person name="Bonds A."/>
            <person name="Quandt C.A."/>
            <person name="Barry K."/>
            <person name="Liu P."/>
            <person name="Grigoriev I."/>
            <person name="Longcore J.E."/>
            <person name="James T.Y."/>
        </authorList>
    </citation>
    <scope>NUCLEOTIDE SEQUENCE</scope>
    <source>
        <strain evidence="3">PLAUS21</strain>
    </source>
</reference>
<dbReference type="PRINTS" id="PR00103">
    <property type="entry name" value="CAMPKINASE"/>
</dbReference>
<keyword evidence="4" id="KW-1185">Reference proteome</keyword>
<feature type="compositionally biased region" description="Polar residues" evidence="1">
    <location>
        <begin position="75"/>
        <end position="84"/>
    </location>
</feature>
<dbReference type="InterPro" id="IPR014710">
    <property type="entry name" value="RmlC-like_jellyroll"/>
</dbReference>
<dbReference type="AlphaFoldDB" id="A0AAD5Y5I0"/>
<dbReference type="SUPFAM" id="SSF51206">
    <property type="entry name" value="cAMP-binding domain-like"/>
    <property type="match status" value="2"/>
</dbReference>
<evidence type="ECO:0000313" key="3">
    <source>
        <dbReference type="EMBL" id="KAJ3259982.1"/>
    </source>
</evidence>
<dbReference type="PANTHER" id="PTHR23011:SF28">
    <property type="entry name" value="CYCLIC NUCLEOTIDE-BINDING DOMAIN CONTAINING PROTEIN"/>
    <property type="match status" value="1"/>
</dbReference>
<evidence type="ECO:0000259" key="2">
    <source>
        <dbReference type="PROSITE" id="PS50042"/>
    </source>
</evidence>
<dbReference type="InterPro" id="IPR000595">
    <property type="entry name" value="cNMP-bd_dom"/>
</dbReference>
<dbReference type="Pfam" id="PF00027">
    <property type="entry name" value="cNMP_binding"/>
    <property type="match status" value="2"/>
</dbReference>
<dbReference type="InterPro" id="IPR018490">
    <property type="entry name" value="cNMP-bd_dom_sf"/>
</dbReference>
<dbReference type="InterPro" id="IPR018488">
    <property type="entry name" value="cNMP-bd_CS"/>
</dbReference>
<evidence type="ECO:0000256" key="1">
    <source>
        <dbReference type="SAM" id="MobiDB-lite"/>
    </source>
</evidence>
<dbReference type="EMBL" id="JADGKB010000014">
    <property type="protein sequence ID" value="KAJ3259982.1"/>
    <property type="molecule type" value="Genomic_DNA"/>
</dbReference>
<proteinExistence type="predicted"/>
<feature type="domain" description="Cyclic nucleotide-binding" evidence="2">
    <location>
        <begin position="376"/>
        <end position="477"/>
    </location>
</feature>
<dbReference type="PROSITE" id="PS50042">
    <property type="entry name" value="CNMP_BINDING_3"/>
    <property type="match status" value="2"/>
</dbReference>
<dbReference type="PANTHER" id="PTHR23011">
    <property type="entry name" value="CYCLIC NUCLEOTIDE-BINDING DOMAIN CONTAINING PROTEIN"/>
    <property type="match status" value="1"/>
</dbReference>
<dbReference type="PROSITE" id="PS00888">
    <property type="entry name" value="CNMP_BINDING_1"/>
    <property type="match status" value="1"/>
</dbReference>